<accession>A0A9D2KAE5</accession>
<dbReference type="SMART" id="SM00248">
    <property type="entry name" value="ANK"/>
    <property type="match status" value="6"/>
</dbReference>
<protein>
    <submittedName>
        <fullName evidence="2">Ankyrin repeat domain-containing protein</fullName>
    </submittedName>
</protein>
<feature type="repeat" description="ANK" evidence="1">
    <location>
        <begin position="116"/>
        <end position="148"/>
    </location>
</feature>
<feature type="repeat" description="ANK" evidence="1">
    <location>
        <begin position="248"/>
        <end position="280"/>
    </location>
</feature>
<dbReference type="PRINTS" id="PR01415">
    <property type="entry name" value="ANKYRIN"/>
</dbReference>
<organism evidence="2 3">
    <name type="scientific">Candidatus Mucispirillum faecigallinarum</name>
    <dbReference type="NCBI Taxonomy" id="2838699"/>
    <lineage>
        <taxon>Bacteria</taxon>
        <taxon>Pseudomonadati</taxon>
        <taxon>Deferribacterota</taxon>
        <taxon>Deferribacteres</taxon>
        <taxon>Deferribacterales</taxon>
        <taxon>Mucispirillaceae</taxon>
        <taxon>Mucispirillum</taxon>
    </lineage>
</organism>
<dbReference type="InterPro" id="IPR002110">
    <property type="entry name" value="Ankyrin_rpt"/>
</dbReference>
<feature type="repeat" description="ANK" evidence="1">
    <location>
        <begin position="215"/>
        <end position="247"/>
    </location>
</feature>
<dbReference type="EMBL" id="DXAQ01000074">
    <property type="protein sequence ID" value="HIZ89239.1"/>
    <property type="molecule type" value="Genomic_DNA"/>
</dbReference>
<dbReference type="PANTHER" id="PTHR22677:SF4">
    <property type="entry name" value="USHER SYNDROME TYPE-1G PROTEIN-LIKE PROTEIN"/>
    <property type="match status" value="1"/>
</dbReference>
<dbReference type="Gene3D" id="1.25.40.20">
    <property type="entry name" value="Ankyrin repeat-containing domain"/>
    <property type="match status" value="2"/>
</dbReference>
<dbReference type="AlphaFoldDB" id="A0A9D2KAE5"/>
<dbReference type="Pfam" id="PF12796">
    <property type="entry name" value="Ank_2"/>
    <property type="match status" value="2"/>
</dbReference>
<dbReference type="PANTHER" id="PTHR22677">
    <property type="entry name" value="ANKYRIN REPEAT DOMAIN-CONTAINING PROTEIN 60"/>
    <property type="match status" value="1"/>
</dbReference>
<proteinExistence type="predicted"/>
<evidence type="ECO:0000313" key="2">
    <source>
        <dbReference type="EMBL" id="HIZ89239.1"/>
    </source>
</evidence>
<evidence type="ECO:0000256" key="1">
    <source>
        <dbReference type="PROSITE-ProRule" id="PRU00023"/>
    </source>
</evidence>
<dbReference type="Proteomes" id="UP000824176">
    <property type="component" value="Unassembled WGS sequence"/>
</dbReference>
<dbReference type="InterPro" id="IPR039323">
    <property type="entry name" value="ANKRD_45/46/60"/>
</dbReference>
<dbReference type="SUPFAM" id="SSF48403">
    <property type="entry name" value="Ankyrin repeat"/>
    <property type="match status" value="1"/>
</dbReference>
<feature type="repeat" description="ANK" evidence="1">
    <location>
        <begin position="149"/>
        <end position="181"/>
    </location>
</feature>
<evidence type="ECO:0000313" key="3">
    <source>
        <dbReference type="Proteomes" id="UP000824176"/>
    </source>
</evidence>
<gene>
    <name evidence="2" type="ORF">H9804_04780</name>
</gene>
<dbReference type="InterPro" id="IPR036770">
    <property type="entry name" value="Ankyrin_rpt-contain_sf"/>
</dbReference>
<reference evidence="2" key="2">
    <citation type="submission" date="2021-04" db="EMBL/GenBank/DDBJ databases">
        <authorList>
            <person name="Gilroy R."/>
        </authorList>
    </citation>
    <scope>NUCLEOTIDE SEQUENCE</scope>
    <source>
        <strain evidence="2">ChiW4-1371</strain>
    </source>
</reference>
<feature type="repeat" description="ANK" evidence="1">
    <location>
        <begin position="182"/>
        <end position="214"/>
    </location>
</feature>
<reference evidence="2" key="1">
    <citation type="journal article" date="2021" name="PeerJ">
        <title>Extensive microbial diversity within the chicken gut microbiome revealed by metagenomics and culture.</title>
        <authorList>
            <person name="Gilroy R."/>
            <person name="Ravi A."/>
            <person name="Getino M."/>
            <person name="Pursley I."/>
            <person name="Horton D.L."/>
            <person name="Alikhan N.F."/>
            <person name="Baker D."/>
            <person name="Gharbi K."/>
            <person name="Hall N."/>
            <person name="Watson M."/>
            <person name="Adriaenssens E.M."/>
            <person name="Foster-Nyarko E."/>
            <person name="Jarju S."/>
            <person name="Secka A."/>
            <person name="Antonio M."/>
            <person name="Oren A."/>
            <person name="Chaudhuri R.R."/>
            <person name="La Ragione R."/>
            <person name="Hildebrand F."/>
            <person name="Pallen M.J."/>
        </authorList>
    </citation>
    <scope>NUCLEOTIDE SEQUENCE</scope>
    <source>
        <strain evidence="2">ChiW4-1371</strain>
    </source>
</reference>
<dbReference type="PROSITE" id="PS50088">
    <property type="entry name" value="ANK_REPEAT"/>
    <property type="match status" value="5"/>
</dbReference>
<dbReference type="PROSITE" id="PS50297">
    <property type="entry name" value="ANK_REP_REGION"/>
    <property type="match status" value="5"/>
</dbReference>
<sequence>MKKFLFLLFFLGLLAGGGAYLYFSDFALIKKYVTPRIPESVMSKIPDKVKGYIEEKDNITKSLDELGAPLDVPVNKFDSQYVSNDNPIFQAFRKGTKYEIIKTIDNASNVDIFDVTGRTPLMYSAFRDDTSIAEILLNKGADINFKDRWGHTALMYAAKYGNENMVDYFLSKGADVNVVGTDGETPVSAAAFDGNVNVLSKFIDNGADVNIQDDYGNTPVMKAAINGNQQALSLLIDYGANVNKQNKDGLTALMLAAESGRYNTAKQLLDNGADTTIKDNAGENVLDHARKFGHDHIVALLRQYMVVDEPKIENNGTIKINNINNNDTNIIMH</sequence>
<keyword evidence="1" id="KW-0040">ANK repeat</keyword>
<name>A0A9D2KAE5_9BACT</name>
<comment type="caution">
    <text evidence="2">The sequence shown here is derived from an EMBL/GenBank/DDBJ whole genome shotgun (WGS) entry which is preliminary data.</text>
</comment>